<evidence type="ECO:0008006" key="17">
    <source>
        <dbReference type="Google" id="ProtNLM"/>
    </source>
</evidence>
<accession>A0A7R8UMS2</accession>
<name>A0A7R8UMS2_HERIL</name>
<dbReference type="SUPFAM" id="SSF48264">
    <property type="entry name" value="Cytochrome P450"/>
    <property type="match status" value="1"/>
</dbReference>
<proteinExistence type="inferred from homology"/>
<dbReference type="InterPro" id="IPR017972">
    <property type="entry name" value="Cyt_P450_CS"/>
</dbReference>
<dbReference type="InterPro" id="IPR050476">
    <property type="entry name" value="Insect_CytP450_Detox"/>
</dbReference>
<dbReference type="EMBL" id="LR899011">
    <property type="protein sequence ID" value="CAD7083743.1"/>
    <property type="molecule type" value="Genomic_DNA"/>
</dbReference>
<evidence type="ECO:0000256" key="7">
    <source>
        <dbReference type="ARBA" id="ARBA00022824"/>
    </source>
</evidence>
<keyword evidence="16" id="KW-1185">Reference proteome</keyword>
<comment type="cofactor">
    <cofactor evidence="1 13">
        <name>heme</name>
        <dbReference type="ChEBI" id="CHEBI:30413"/>
    </cofactor>
</comment>
<dbReference type="GO" id="GO:0004497">
    <property type="term" value="F:monooxygenase activity"/>
    <property type="evidence" value="ECO:0007669"/>
    <property type="project" value="UniProtKB-KW"/>
</dbReference>
<dbReference type="AlphaFoldDB" id="A0A7R8UMS2"/>
<dbReference type="PROSITE" id="PS00086">
    <property type="entry name" value="CYTOCHROME_P450"/>
    <property type="match status" value="1"/>
</dbReference>
<dbReference type="InterPro" id="IPR002401">
    <property type="entry name" value="Cyt_P450_E_grp-I"/>
</dbReference>
<evidence type="ECO:0000313" key="16">
    <source>
        <dbReference type="Proteomes" id="UP000594454"/>
    </source>
</evidence>
<dbReference type="OrthoDB" id="2789670at2759"/>
<keyword evidence="10 13" id="KW-0408">Iron</keyword>
<evidence type="ECO:0000256" key="14">
    <source>
        <dbReference type="RuleBase" id="RU000461"/>
    </source>
</evidence>
<dbReference type="GO" id="GO:0016705">
    <property type="term" value="F:oxidoreductase activity, acting on paired donors, with incorporation or reduction of molecular oxygen"/>
    <property type="evidence" value="ECO:0007669"/>
    <property type="project" value="InterPro"/>
</dbReference>
<evidence type="ECO:0000256" key="8">
    <source>
        <dbReference type="ARBA" id="ARBA00022848"/>
    </source>
</evidence>
<evidence type="ECO:0000256" key="6">
    <source>
        <dbReference type="ARBA" id="ARBA00022723"/>
    </source>
</evidence>
<dbReference type="Pfam" id="PF00067">
    <property type="entry name" value="p450"/>
    <property type="match status" value="1"/>
</dbReference>
<evidence type="ECO:0000256" key="5">
    <source>
        <dbReference type="ARBA" id="ARBA00022617"/>
    </source>
</evidence>
<dbReference type="PANTHER" id="PTHR24292:SF100">
    <property type="entry name" value="CYTOCHROME P450 6A16, ISOFORM B-RELATED"/>
    <property type="match status" value="1"/>
</dbReference>
<dbReference type="GO" id="GO:0005789">
    <property type="term" value="C:endoplasmic reticulum membrane"/>
    <property type="evidence" value="ECO:0007669"/>
    <property type="project" value="UniProtKB-SubCell"/>
</dbReference>
<dbReference type="FunCoup" id="A0A7R8UMS2">
    <property type="interactions" value="41"/>
</dbReference>
<feature type="binding site" description="axial binding residue" evidence="13">
    <location>
        <position position="425"/>
    </location>
    <ligand>
        <name>heme</name>
        <dbReference type="ChEBI" id="CHEBI:30413"/>
    </ligand>
    <ligandPart>
        <name>Fe</name>
        <dbReference type="ChEBI" id="CHEBI:18248"/>
    </ligandPart>
</feature>
<keyword evidence="7" id="KW-0256">Endoplasmic reticulum</keyword>
<evidence type="ECO:0000313" key="15">
    <source>
        <dbReference type="EMBL" id="CAD7083743.1"/>
    </source>
</evidence>
<keyword evidence="6 13" id="KW-0479">Metal-binding</keyword>
<dbReference type="PRINTS" id="PR00463">
    <property type="entry name" value="EP450I"/>
</dbReference>
<dbReference type="GO" id="GO:0020037">
    <property type="term" value="F:heme binding"/>
    <property type="evidence" value="ECO:0007669"/>
    <property type="project" value="InterPro"/>
</dbReference>
<keyword evidence="9 14" id="KW-0560">Oxidoreductase</keyword>
<dbReference type="Proteomes" id="UP000594454">
    <property type="component" value="Chromosome 3"/>
</dbReference>
<organism evidence="15 16">
    <name type="scientific">Hermetia illucens</name>
    <name type="common">Black soldier fly</name>
    <dbReference type="NCBI Taxonomy" id="343691"/>
    <lineage>
        <taxon>Eukaryota</taxon>
        <taxon>Metazoa</taxon>
        <taxon>Ecdysozoa</taxon>
        <taxon>Arthropoda</taxon>
        <taxon>Hexapoda</taxon>
        <taxon>Insecta</taxon>
        <taxon>Pterygota</taxon>
        <taxon>Neoptera</taxon>
        <taxon>Endopterygota</taxon>
        <taxon>Diptera</taxon>
        <taxon>Brachycera</taxon>
        <taxon>Stratiomyomorpha</taxon>
        <taxon>Stratiomyidae</taxon>
        <taxon>Hermetiinae</taxon>
        <taxon>Hermetia</taxon>
    </lineage>
</organism>
<keyword evidence="8" id="KW-0492">Microsome</keyword>
<keyword evidence="11 14" id="KW-0503">Monooxygenase</keyword>
<dbReference type="InParanoid" id="A0A7R8UMS2"/>
<dbReference type="PRINTS" id="PR00385">
    <property type="entry name" value="P450"/>
</dbReference>
<evidence type="ECO:0000256" key="2">
    <source>
        <dbReference type="ARBA" id="ARBA00004174"/>
    </source>
</evidence>
<dbReference type="InterPro" id="IPR001128">
    <property type="entry name" value="Cyt_P450"/>
</dbReference>
<keyword evidence="5 13" id="KW-0349">Heme</keyword>
<evidence type="ECO:0000256" key="4">
    <source>
        <dbReference type="ARBA" id="ARBA00010617"/>
    </source>
</evidence>
<evidence type="ECO:0000256" key="10">
    <source>
        <dbReference type="ARBA" id="ARBA00023004"/>
    </source>
</evidence>
<evidence type="ECO:0000256" key="9">
    <source>
        <dbReference type="ARBA" id="ARBA00023002"/>
    </source>
</evidence>
<dbReference type="InterPro" id="IPR036396">
    <property type="entry name" value="Cyt_P450_sf"/>
</dbReference>
<evidence type="ECO:0000256" key="3">
    <source>
        <dbReference type="ARBA" id="ARBA00004406"/>
    </source>
</evidence>
<evidence type="ECO:0000256" key="12">
    <source>
        <dbReference type="ARBA" id="ARBA00023136"/>
    </source>
</evidence>
<dbReference type="FunFam" id="1.10.630.10:FF:000042">
    <property type="entry name" value="Cytochrome P450"/>
    <property type="match status" value="1"/>
</dbReference>
<gene>
    <name evidence="15" type="ORF">HERILL_LOCUS6679</name>
</gene>
<evidence type="ECO:0000256" key="13">
    <source>
        <dbReference type="PIRSR" id="PIRSR602401-1"/>
    </source>
</evidence>
<protein>
    <recommendedName>
        <fullName evidence="17">Cytochrome P450</fullName>
    </recommendedName>
</protein>
<sequence>MLVLWIRRNYAYWKRLGVPYEEPHFLYGNFKNVDRYQHDGQLIQEFYRKYKGKSPPVGIYTFFKPVAVPTDIGLVKNILIKDFNFFHDRGTFYNEKDDPLSANLFNETGLKWKQLRNKLSPTFTSGKMKMMFTTMWDVAKKFESKIDEVCKSGEDLHIRKFMARFTMDVIGTCAFGLETNSLDSENNEFFQVGMSIFENPKHGTRFAFLLNVFGEYGRKLRFKLFRDEVIKFYTRIVRETVDYRLANHVERSDFLQLLIRLYTTNGEDKLSFNELLAQAFVFHMAGFETSSTTLQFCFYELACNPEIQDRVRNHINEVLEKHNGQLTYEAVMDMKYIDQVINETLRKYPPVGVLQREASQDYKIPNSDFVLEKGISLFIPSYAIHHDPEFYPNPSKFNPDNFSEEAVKNRPSVAFLPFGEGPRICIGARFGLLQTKMGVIAGLRKFRYSLSPRTKQPLKLISKFFVLRPDDVIWLNIEPIS</sequence>
<dbReference type="PANTHER" id="PTHR24292">
    <property type="entry name" value="CYTOCHROME P450"/>
    <property type="match status" value="1"/>
</dbReference>
<comment type="similarity">
    <text evidence="4 14">Belongs to the cytochrome P450 family.</text>
</comment>
<reference evidence="15 16" key="1">
    <citation type="submission" date="2020-11" db="EMBL/GenBank/DDBJ databases">
        <authorList>
            <person name="Wallbank WR R."/>
            <person name="Pardo Diaz C."/>
            <person name="Kozak K."/>
            <person name="Martin S."/>
            <person name="Jiggins C."/>
            <person name="Moest M."/>
            <person name="Warren A I."/>
            <person name="Generalovic N T."/>
            <person name="Byers J.R.P. K."/>
            <person name="Montejo-Kovacevich G."/>
            <person name="Yen C E."/>
        </authorList>
    </citation>
    <scope>NUCLEOTIDE SEQUENCE [LARGE SCALE GENOMIC DNA]</scope>
</reference>
<comment type="subcellular location">
    <subcellularLocation>
        <location evidence="3">Endoplasmic reticulum membrane</location>
        <topology evidence="3">Peripheral membrane protein</topology>
    </subcellularLocation>
    <subcellularLocation>
        <location evidence="2">Microsome membrane</location>
        <topology evidence="2">Peripheral membrane protein</topology>
    </subcellularLocation>
</comment>
<evidence type="ECO:0000256" key="11">
    <source>
        <dbReference type="ARBA" id="ARBA00023033"/>
    </source>
</evidence>
<evidence type="ECO:0000256" key="1">
    <source>
        <dbReference type="ARBA" id="ARBA00001971"/>
    </source>
</evidence>
<dbReference type="CDD" id="cd11056">
    <property type="entry name" value="CYP6-like"/>
    <property type="match status" value="1"/>
</dbReference>
<keyword evidence="12" id="KW-0472">Membrane</keyword>
<dbReference type="GO" id="GO:0005506">
    <property type="term" value="F:iron ion binding"/>
    <property type="evidence" value="ECO:0007669"/>
    <property type="project" value="InterPro"/>
</dbReference>
<dbReference type="Gene3D" id="1.10.630.10">
    <property type="entry name" value="Cytochrome P450"/>
    <property type="match status" value="1"/>
</dbReference>